<dbReference type="Pfam" id="PF00811">
    <property type="entry name" value="Ependymin"/>
    <property type="match status" value="1"/>
</dbReference>
<dbReference type="Proteomes" id="UP000838412">
    <property type="component" value="Chromosome 15"/>
</dbReference>
<dbReference type="OrthoDB" id="10001248at2759"/>
<proteinExistence type="inferred from homology"/>
<feature type="chain" id="PRO_5035471278" evidence="2">
    <location>
        <begin position="17"/>
        <end position="217"/>
    </location>
</feature>
<reference evidence="3" key="1">
    <citation type="submission" date="2022-01" db="EMBL/GenBank/DDBJ databases">
        <authorList>
            <person name="Braso-Vives M."/>
        </authorList>
    </citation>
    <scope>NUCLEOTIDE SEQUENCE</scope>
</reference>
<dbReference type="GO" id="GO:0005764">
    <property type="term" value="C:lysosome"/>
    <property type="evidence" value="ECO:0007669"/>
    <property type="project" value="TreeGrafter"/>
</dbReference>
<dbReference type="GO" id="GO:0005576">
    <property type="term" value="C:extracellular region"/>
    <property type="evidence" value="ECO:0007669"/>
    <property type="project" value="InterPro"/>
</dbReference>
<dbReference type="EMBL" id="OV696700">
    <property type="protein sequence ID" value="CAH1246532.1"/>
    <property type="molecule type" value="Genomic_DNA"/>
</dbReference>
<dbReference type="GO" id="GO:0007160">
    <property type="term" value="P:cell-matrix adhesion"/>
    <property type="evidence" value="ECO:0007669"/>
    <property type="project" value="InterPro"/>
</dbReference>
<dbReference type="PANTHER" id="PTHR10697:SF13">
    <property type="entry name" value="RICIN B LECTIN DOMAIN-CONTAINING PROTEIN"/>
    <property type="match status" value="1"/>
</dbReference>
<organism evidence="3 4">
    <name type="scientific">Branchiostoma lanceolatum</name>
    <name type="common">Common lancelet</name>
    <name type="synonym">Amphioxus lanceolatum</name>
    <dbReference type="NCBI Taxonomy" id="7740"/>
    <lineage>
        <taxon>Eukaryota</taxon>
        <taxon>Metazoa</taxon>
        <taxon>Chordata</taxon>
        <taxon>Cephalochordata</taxon>
        <taxon>Leptocardii</taxon>
        <taxon>Amphioxiformes</taxon>
        <taxon>Branchiostomatidae</taxon>
        <taxon>Branchiostoma</taxon>
    </lineage>
</organism>
<comment type="similarity">
    <text evidence="1">Belongs to the ependymin family.</text>
</comment>
<evidence type="ECO:0000256" key="1">
    <source>
        <dbReference type="ARBA" id="ARBA00010771"/>
    </source>
</evidence>
<gene>
    <name evidence="3" type="primary">Hypp7738</name>
    <name evidence="3" type="ORF">BLAG_LOCUS8528</name>
</gene>
<dbReference type="GO" id="GO:0005509">
    <property type="term" value="F:calcium ion binding"/>
    <property type="evidence" value="ECO:0007669"/>
    <property type="project" value="InterPro"/>
</dbReference>
<keyword evidence="4" id="KW-1185">Reference proteome</keyword>
<evidence type="ECO:0000256" key="2">
    <source>
        <dbReference type="SAM" id="SignalP"/>
    </source>
</evidence>
<name>A0A8K0ED38_BRALA</name>
<keyword evidence="2" id="KW-0732">Signal</keyword>
<protein>
    <submittedName>
        <fullName evidence="3">Hypp7738 protein</fullName>
    </submittedName>
</protein>
<evidence type="ECO:0000313" key="4">
    <source>
        <dbReference type="Proteomes" id="UP000838412"/>
    </source>
</evidence>
<dbReference type="PANTHER" id="PTHR10697">
    <property type="entry name" value="MAMMALIAN EPENDYMIN-RELATED PROTEIN 1"/>
    <property type="match status" value="1"/>
</dbReference>
<dbReference type="AlphaFoldDB" id="A0A8K0ED38"/>
<sequence length="217" mass="23724">MRIFVAIAAILVGTCAKQLDIPTRCCFPKVWEGMMATVQIDSSGMKSSMLSVSYDFSVDRFALQDVDMKYRIVVDYSKMIQYVITSEGLCTASKVPNKELNCIPGSIFPNVSDNATFVGSVVYGGPGGMVLDKWSYKVHYPPVTAVITVTRDGCVYISEVGAGTFGGVPFYRSDEFSNITYAIKDPTVFNVPSPPCPSDQDNNLVLTRRQTSVFTGL</sequence>
<feature type="signal peptide" evidence="2">
    <location>
        <begin position="1"/>
        <end position="16"/>
    </location>
</feature>
<dbReference type="InterPro" id="IPR001299">
    <property type="entry name" value="Ependymin"/>
</dbReference>
<accession>A0A8K0ED38</accession>
<evidence type="ECO:0000313" key="3">
    <source>
        <dbReference type="EMBL" id="CAH1246532.1"/>
    </source>
</evidence>